<dbReference type="Proteomes" id="UP000199377">
    <property type="component" value="Unassembled WGS sequence"/>
</dbReference>
<feature type="transmembrane region" description="Helical" evidence="7">
    <location>
        <begin position="243"/>
        <end position="265"/>
    </location>
</feature>
<dbReference type="GO" id="GO:0005886">
    <property type="term" value="C:plasma membrane"/>
    <property type="evidence" value="ECO:0007669"/>
    <property type="project" value="UniProtKB-SubCell"/>
</dbReference>
<evidence type="ECO:0000256" key="2">
    <source>
        <dbReference type="ARBA" id="ARBA00022448"/>
    </source>
</evidence>
<dbReference type="STRING" id="1114924.SAMN05216258_101131"/>
<keyword evidence="10" id="KW-1185">Reference proteome</keyword>
<dbReference type="Pfam" id="PF00528">
    <property type="entry name" value="BPD_transp_1"/>
    <property type="match status" value="1"/>
</dbReference>
<evidence type="ECO:0000256" key="1">
    <source>
        <dbReference type="ARBA" id="ARBA00004651"/>
    </source>
</evidence>
<dbReference type="PANTHER" id="PTHR43163:SF6">
    <property type="entry name" value="DIPEPTIDE TRANSPORT SYSTEM PERMEASE PROTEIN DPPB-RELATED"/>
    <property type="match status" value="1"/>
</dbReference>
<evidence type="ECO:0000313" key="10">
    <source>
        <dbReference type="Proteomes" id="UP000199377"/>
    </source>
</evidence>
<keyword evidence="6 7" id="KW-0472">Membrane</keyword>
<dbReference type="InterPro" id="IPR000515">
    <property type="entry name" value="MetI-like"/>
</dbReference>
<gene>
    <name evidence="9" type="ORF">SAMN05216258_101131</name>
</gene>
<protein>
    <submittedName>
        <fullName evidence="9">Peptide/nickel transport system permease protein</fullName>
    </submittedName>
</protein>
<reference evidence="9 10" key="1">
    <citation type="submission" date="2016-10" db="EMBL/GenBank/DDBJ databases">
        <authorList>
            <person name="de Groot N.N."/>
        </authorList>
    </citation>
    <scope>NUCLEOTIDE SEQUENCE [LARGE SCALE GENOMIC DNA]</scope>
    <source>
        <strain evidence="9 10">CGMCC 1.11030</strain>
    </source>
</reference>
<evidence type="ECO:0000256" key="4">
    <source>
        <dbReference type="ARBA" id="ARBA00022692"/>
    </source>
</evidence>
<feature type="transmembrane region" description="Helical" evidence="7">
    <location>
        <begin position="105"/>
        <end position="126"/>
    </location>
</feature>
<dbReference type="Pfam" id="PF19300">
    <property type="entry name" value="BPD_transp_1_N"/>
    <property type="match status" value="1"/>
</dbReference>
<keyword evidence="3" id="KW-1003">Cell membrane</keyword>
<dbReference type="SUPFAM" id="SSF161098">
    <property type="entry name" value="MetI-like"/>
    <property type="match status" value="1"/>
</dbReference>
<dbReference type="GO" id="GO:0071916">
    <property type="term" value="F:dipeptide transmembrane transporter activity"/>
    <property type="evidence" value="ECO:0007669"/>
    <property type="project" value="TreeGrafter"/>
</dbReference>
<feature type="transmembrane region" description="Helical" evidence="7">
    <location>
        <begin position="138"/>
        <end position="161"/>
    </location>
</feature>
<proteinExistence type="inferred from homology"/>
<organism evidence="9 10">
    <name type="scientific">Albimonas pacifica</name>
    <dbReference type="NCBI Taxonomy" id="1114924"/>
    <lineage>
        <taxon>Bacteria</taxon>
        <taxon>Pseudomonadati</taxon>
        <taxon>Pseudomonadota</taxon>
        <taxon>Alphaproteobacteria</taxon>
        <taxon>Rhodobacterales</taxon>
        <taxon>Paracoccaceae</taxon>
        <taxon>Albimonas</taxon>
    </lineage>
</organism>
<evidence type="ECO:0000313" key="9">
    <source>
        <dbReference type="EMBL" id="SFH62340.1"/>
    </source>
</evidence>
<keyword evidence="4 7" id="KW-0812">Transmembrane</keyword>
<accession>A0A1I3BJK7</accession>
<evidence type="ECO:0000256" key="7">
    <source>
        <dbReference type="RuleBase" id="RU363032"/>
    </source>
</evidence>
<evidence type="ECO:0000256" key="3">
    <source>
        <dbReference type="ARBA" id="ARBA00022475"/>
    </source>
</evidence>
<dbReference type="EMBL" id="FOQH01000001">
    <property type="protein sequence ID" value="SFH62340.1"/>
    <property type="molecule type" value="Genomic_DNA"/>
</dbReference>
<evidence type="ECO:0000256" key="6">
    <source>
        <dbReference type="ARBA" id="ARBA00023136"/>
    </source>
</evidence>
<evidence type="ECO:0000259" key="8">
    <source>
        <dbReference type="PROSITE" id="PS50928"/>
    </source>
</evidence>
<feature type="transmembrane region" description="Helical" evidence="7">
    <location>
        <begin position="181"/>
        <end position="201"/>
    </location>
</feature>
<dbReference type="InterPro" id="IPR035906">
    <property type="entry name" value="MetI-like_sf"/>
</dbReference>
<name>A0A1I3BJK7_9RHOB</name>
<comment type="similarity">
    <text evidence="7">Belongs to the binding-protein-dependent transport system permease family.</text>
</comment>
<feature type="transmembrane region" description="Helical" evidence="7">
    <location>
        <begin position="285"/>
        <end position="310"/>
    </location>
</feature>
<dbReference type="InterPro" id="IPR045621">
    <property type="entry name" value="BPD_transp_1_N"/>
</dbReference>
<dbReference type="Gene3D" id="1.10.3720.10">
    <property type="entry name" value="MetI-like"/>
    <property type="match status" value="1"/>
</dbReference>
<dbReference type="PANTHER" id="PTHR43163">
    <property type="entry name" value="DIPEPTIDE TRANSPORT SYSTEM PERMEASE PROTEIN DPPB-RELATED"/>
    <property type="match status" value="1"/>
</dbReference>
<keyword evidence="2 7" id="KW-0813">Transport</keyword>
<comment type="subcellular location">
    <subcellularLocation>
        <location evidence="1 7">Cell membrane</location>
        <topology evidence="1 7">Multi-pass membrane protein</topology>
    </subcellularLocation>
</comment>
<feature type="transmembrane region" description="Helical" evidence="7">
    <location>
        <begin position="12"/>
        <end position="34"/>
    </location>
</feature>
<dbReference type="PROSITE" id="PS50928">
    <property type="entry name" value="ABC_TM1"/>
    <property type="match status" value="1"/>
</dbReference>
<dbReference type="AlphaFoldDB" id="A0A1I3BJK7"/>
<dbReference type="OrthoDB" id="9807402at2"/>
<evidence type="ECO:0000256" key="5">
    <source>
        <dbReference type="ARBA" id="ARBA00022989"/>
    </source>
</evidence>
<dbReference type="RefSeq" id="WP_092856783.1">
    <property type="nucleotide sequence ID" value="NZ_FOQH01000001.1"/>
</dbReference>
<keyword evidence="5 7" id="KW-1133">Transmembrane helix</keyword>
<sequence length="319" mass="33374">MSGGLARMIAVRIGLGALTLLLISGLIFGAMGLLPGDVAEAILGQNRTPETVAALRTQLGLDQPAWSRYLDWIGGMLTGDFGKSLASGRPVADLIGGRLVNTLSLAAYAALISVPLSIALGILAALYRGRLADRGISIGALTAISMPDFFVAYVMIFLFAVTWGLLPSLAAVTPDAGLGEWLYRATLPALALTLATSAHMLRMTRASIVNVLASPYVEMAKLKGLTPSRVVVRHALPNALAPIINVVAVNLAFLIVGVVVVETVFVYPGLGQLLVDSVAARDVPVVQAACLIFAAAYVSLNLLADILAILTNPRLRTAR</sequence>
<dbReference type="CDD" id="cd06261">
    <property type="entry name" value="TM_PBP2"/>
    <property type="match status" value="1"/>
</dbReference>
<feature type="domain" description="ABC transmembrane type-1" evidence="8">
    <location>
        <begin position="99"/>
        <end position="304"/>
    </location>
</feature>